<sequence>PVPGASQICDTKECNLTAAHLIKNMNTSADPCEDFNEFACGRFIKESKFPPGRP</sequence>
<organism evidence="1 2">
    <name type="scientific">Candidula unifasciata</name>
    <dbReference type="NCBI Taxonomy" id="100452"/>
    <lineage>
        <taxon>Eukaryota</taxon>
        <taxon>Metazoa</taxon>
        <taxon>Spiralia</taxon>
        <taxon>Lophotrochozoa</taxon>
        <taxon>Mollusca</taxon>
        <taxon>Gastropoda</taxon>
        <taxon>Heterobranchia</taxon>
        <taxon>Euthyneura</taxon>
        <taxon>Panpulmonata</taxon>
        <taxon>Eupulmonata</taxon>
        <taxon>Stylommatophora</taxon>
        <taxon>Helicina</taxon>
        <taxon>Helicoidea</taxon>
        <taxon>Geomitridae</taxon>
        <taxon>Candidula</taxon>
    </lineage>
</organism>
<feature type="non-terminal residue" evidence="1">
    <location>
        <position position="54"/>
    </location>
</feature>
<dbReference type="Proteomes" id="UP000678393">
    <property type="component" value="Unassembled WGS sequence"/>
</dbReference>
<dbReference type="GO" id="GO:0005886">
    <property type="term" value="C:plasma membrane"/>
    <property type="evidence" value="ECO:0007669"/>
    <property type="project" value="TreeGrafter"/>
</dbReference>
<dbReference type="InterPro" id="IPR000718">
    <property type="entry name" value="Peptidase_M13"/>
</dbReference>
<dbReference type="PANTHER" id="PTHR11733:SF167">
    <property type="entry name" value="FI17812P1-RELATED"/>
    <property type="match status" value="1"/>
</dbReference>
<evidence type="ECO:0000313" key="1">
    <source>
        <dbReference type="EMBL" id="CAG5114632.1"/>
    </source>
</evidence>
<dbReference type="PANTHER" id="PTHR11733">
    <property type="entry name" value="ZINC METALLOPROTEASE FAMILY M13 NEPRILYSIN-RELATED"/>
    <property type="match status" value="1"/>
</dbReference>
<feature type="non-terminal residue" evidence="1">
    <location>
        <position position="1"/>
    </location>
</feature>
<name>A0A8S3YH69_9EUPU</name>
<dbReference type="GO" id="GO:0004222">
    <property type="term" value="F:metalloendopeptidase activity"/>
    <property type="evidence" value="ECO:0007669"/>
    <property type="project" value="InterPro"/>
</dbReference>
<dbReference type="InterPro" id="IPR024079">
    <property type="entry name" value="MetalloPept_cat_dom_sf"/>
</dbReference>
<dbReference type="OrthoDB" id="6160024at2759"/>
<proteinExistence type="predicted"/>
<evidence type="ECO:0000313" key="2">
    <source>
        <dbReference type="Proteomes" id="UP000678393"/>
    </source>
</evidence>
<dbReference type="PROSITE" id="PS51885">
    <property type="entry name" value="NEPRILYSIN"/>
    <property type="match status" value="1"/>
</dbReference>
<dbReference type="AlphaFoldDB" id="A0A8S3YH69"/>
<reference evidence="1" key="1">
    <citation type="submission" date="2021-04" db="EMBL/GenBank/DDBJ databases">
        <authorList>
            <consortium name="Molecular Ecology Group"/>
        </authorList>
    </citation>
    <scope>NUCLEOTIDE SEQUENCE</scope>
</reference>
<protein>
    <recommendedName>
        <fullName evidence="3">Endothelin-converting enzyme 1</fullName>
    </recommendedName>
</protein>
<dbReference type="Gene3D" id="3.40.390.10">
    <property type="entry name" value="Collagenase (Catalytic Domain)"/>
    <property type="match status" value="1"/>
</dbReference>
<dbReference type="GO" id="GO:0016485">
    <property type="term" value="P:protein processing"/>
    <property type="evidence" value="ECO:0007669"/>
    <property type="project" value="TreeGrafter"/>
</dbReference>
<dbReference type="SUPFAM" id="SSF55486">
    <property type="entry name" value="Metalloproteases ('zincins'), catalytic domain"/>
    <property type="match status" value="1"/>
</dbReference>
<accession>A0A8S3YH69</accession>
<dbReference type="EMBL" id="CAJHNH020000017">
    <property type="protein sequence ID" value="CAG5114632.1"/>
    <property type="molecule type" value="Genomic_DNA"/>
</dbReference>
<gene>
    <name evidence="1" type="ORF">CUNI_LOCUS190</name>
</gene>
<keyword evidence="2" id="KW-1185">Reference proteome</keyword>
<evidence type="ECO:0008006" key="3">
    <source>
        <dbReference type="Google" id="ProtNLM"/>
    </source>
</evidence>
<comment type="caution">
    <text evidence="1">The sequence shown here is derived from an EMBL/GenBank/DDBJ whole genome shotgun (WGS) entry which is preliminary data.</text>
</comment>